<feature type="transmembrane region" description="Helical" evidence="7">
    <location>
        <begin position="104"/>
        <end position="125"/>
    </location>
</feature>
<dbReference type="GO" id="GO:0055085">
    <property type="term" value="P:transmembrane transport"/>
    <property type="evidence" value="ECO:0007669"/>
    <property type="project" value="InterPro"/>
</dbReference>
<protein>
    <submittedName>
        <fullName evidence="9">ABC transporter permease</fullName>
    </submittedName>
</protein>
<dbReference type="PROSITE" id="PS50928">
    <property type="entry name" value="ABC_TM1"/>
    <property type="match status" value="1"/>
</dbReference>
<dbReference type="Pfam" id="PF00528">
    <property type="entry name" value="BPD_transp_1"/>
    <property type="match status" value="1"/>
</dbReference>
<feature type="transmembrane region" description="Helical" evidence="7">
    <location>
        <begin position="12"/>
        <end position="31"/>
    </location>
</feature>
<evidence type="ECO:0000256" key="6">
    <source>
        <dbReference type="ARBA" id="ARBA00023136"/>
    </source>
</evidence>
<comment type="subcellular location">
    <subcellularLocation>
        <location evidence="1 7">Cell membrane</location>
        <topology evidence="1 7">Multi-pass membrane protein</topology>
    </subcellularLocation>
</comment>
<evidence type="ECO:0000256" key="1">
    <source>
        <dbReference type="ARBA" id="ARBA00004651"/>
    </source>
</evidence>
<keyword evidence="3" id="KW-1003">Cell membrane</keyword>
<gene>
    <name evidence="9" type="ORF">DV733_03730</name>
</gene>
<evidence type="ECO:0000256" key="3">
    <source>
        <dbReference type="ARBA" id="ARBA00022475"/>
    </source>
</evidence>
<keyword evidence="4 7" id="KW-0812">Transmembrane</keyword>
<keyword evidence="10" id="KW-1185">Reference proteome</keyword>
<feature type="transmembrane region" description="Helical" evidence="7">
    <location>
        <begin position="254"/>
        <end position="279"/>
    </location>
</feature>
<dbReference type="STRING" id="1457250.GCA_000755225_03044"/>
<evidence type="ECO:0000256" key="5">
    <source>
        <dbReference type="ARBA" id="ARBA00022989"/>
    </source>
</evidence>
<dbReference type="InterPro" id="IPR045621">
    <property type="entry name" value="BPD_transp_1_N"/>
</dbReference>
<dbReference type="GeneID" id="39846945"/>
<dbReference type="EMBL" id="CP031310">
    <property type="protein sequence ID" value="QCC50399.1"/>
    <property type="molecule type" value="Genomic_DNA"/>
</dbReference>
<keyword evidence="6 7" id="KW-0472">Membrane</keyword>
<dbReference type="PANTHER" id="PTHR43163:SF6">
    <property type="entry name" value="DIPEPTIDE TRANSPORT SYSTEM PERMEASE PROTEIN DPPB-RELATED"/>
    <property type="match status" value="1"/>
</dbReference>
<dbReference type="Gene3D" id="1.10.3720.10">
    <property type="entry name" value="MetI-like"/>
    <property type="match status" value="1"/>
</dbReference>
<evidence type="ECO:0000259" key="8">
    <source>
        <dbReference type="PROSITE" id="PS50928"/>
    </source>
</evidence>
<dbReference type="CDD" id="cd06261">
    <property type="entry name" value="TM_PBP2"/>
    <property type="match status" value="1"/>
</dbReference>
<dbReference type="SUPFAM" id="SSF161098">
    <property type="entry name" value="MetI-like"/>
    <property type="match status" value="1"/>
</dbReference>
<name>A0A4D6H940_9EURY</name>
<sequence>MSRWRYFFKRLLLSVPILFSVMTFLFVMLRMGPLNPVAARLGQNANPADVARLEEELGLNDPLWDQYVEYVGDLLTFSGESWVVRAGQPIPEAITSVAPVTMWLGFWAIMLPLFVGIPLGFYAGLNPNTLGDYVASVSGIVWLSMPNFWLCIMALAVLRRADSGLFNWYTLGPDTQSIIGNPQLTFDSLWVVAADIKLILPGALILGSAAMASELRIGRTAILETANANYVETAKAKGLKGRTIVWKHIFRNALIPLIPIISNEAFILIGGSVIVESIFNLNGIGRLYFDSLTQGDLPLAAALVFLFALLIIFLNLVQDLLYTIVDPRVSTQQ</sequence>
<evidence type="ECO:0000256" key="4">
    <source>
        <dbReference type="ARBA" id="ARBA00022692"/>
    </source>
</evidence>
<evidence type="ECO:0000313" key="10">
    <source>
        <dbReference type="Proteomes" id="UP000296706"/>
    </source>
</evidence>
<dbReference type="PANTHER" id="PTHR43163">
    <property type="entry name" value="DIPEPTIDE TRANSPORT SYSTEM PERMEASE PROTEIN DPPB-RELATED"/>
    <property type="match status" value="1"/>
</dbReference>
<organism evidence="9 10">
    <name type="scientific">Halapricum salinum</name>
    <dbReference type="NCBI Taxonomy" id="1457250"/>
    <lineage>
        <taxon>Archaea</taxon>
        <taxon>Methanobacteriati</taxon>
        <taxon>Methanobacteriota</taxon>
        <taxon>Stenosarchaea group</taxon>
        <taxon>Halobacteria</taxon>
        <taxon>Halobacteriales</taxon>
        <taxon>Haloarculaceae</taxon>
        <taxon>Halapricum</taxon>
    </lineage>
</organism>
<feature type="transmembrane region" description="Helical" evidence="7">
    <location>
        <begin position="189"/>
        <end position="212"/>
    </location>
</feature>
<accession>A0A4D6H940</accession>
<dbReference type="InterPro" id="IPR035906">
    <property type="entry name" value="MetI-like_sf"/>
</dbReference>
<dbReference type="AlphaFoldDB" id="A0A4D6H940"/>
<evidence type="ECO:0000313" key="9">
    <source>
        <dbReference type="EMBL" id="QCC50399.1"/>
    </source>
</evidence>
<dbReference type="RefSeq" id="WP_049993846.1">
    <property type="nucleotide sequence ID" value="NZ_CP031310.1"/>
</dbReference>
<dbReference type="Proteomes" id="UP000296706">
    <property type="component" value="Chromosome"/>
</dbReference>
<proteinExistence type="inferred from homology"/>
<feature type="transmembrane region" description="Helical" evidence="7">
    <location>
        <begin position="299"/>
        <end position="317"/>
    </location>
</feature>
<keyword evidence="5 7" id="KW-1133">Transmembrane helix</keyword>
<evidence type="ECO:0000256" key="7">
    <source>
        <dbReference type="RuleBase" id="RU363032"/>
    </source>
</evidence>
<feature type="domain" description="ABC transmembrane type-1" evidence="8">
    <location>
        <begin position="98"/>
        <end position="318"/>
    </location>
</feature>
<dbReference type="OrthoDB" id="44105at2157"/>
<reference evidence="9 10" key="1">
    <citation type="journal article" date="2019" name="Nat. Commun.">
        <title>A new type of DNA phosphorothioation-based antiviral system in archaea.</title>
        <authorList>
            <person name="Xiong L."/>
            <person name="Liu S."/>
            <person name="Chen S."/>
            <person name="Xiao Y."/>
            <person name="Zhu B."/>
            <person name="Gao Y."/>
            <person name="Zhang Y."/>
            <person name="Chen B."/>
            <person name="Luo J."/>
            <person name="Deng Z."/>
            <person name="Chen X."/>
            <person name="Wang L."/>
            <person name="Chen S."/>
        </authorList>
    </citation>
    <scope>NUCLEOTIDE SEQUENCE [LARGE SCALE GENOMIC DNA]</scope>
    <source>
        <strain evidence="9 10">CBA1105</strain>
    </source>
</reference>
<comment type="similarity">
    <text evidence="7">Belongs to the binding-protein-dependent transport system permease family.</text>
</comment>
<feature type="transmembrane region" description="Helical" evidence="7">
    <location>
        <begin position="137"/>
        <end position="158"/>
    </location>
</feature>
<keyword evidence="2 7" id="KW-0813">Transport</keyword>
<dbReference type="GO" id="GO:0005886">
    <property type="term" value="C:plasma membrane"/>
    <property type="evidence" value="ECO:0007669"/>
    <property type="project" value="UniProtKB-SubCell"/>
</dbReference>
<dbReference type="Pfam" id="PF19300">
    <property type="entry name" value="BPD_transp_1_N"/>
    <property type="match status" value="1"/>
</dbReference>
<dbReference type="KEGG" id="hsn:DV733_03730"/>
<dbReference type="InterPro" id="IPR000515">
    <property type="entry name" value="MetI-like"/>
</dbReference>
<evidence type="ECO:0000256" key="2">
    <source>
        <dbReference type="ARBA" id="ARBA00022448"/>
    </source>
</evidence>